<comment type="caution">
    <text evidence="5">The sequence shown here is derived from an EMBL/GenBank/DDBJ whole genome shotgun (WGS) entry which is preliminary data.</text>
</comment>
<dbReference type="InterPro" id="IPR000049">
    <property type="entry name" value="ET-Flavoprotein_bsu_CS"/>
</dbReference>
<dbReference type="GO" id="GO:0009055">
    <property type="term" value="F:electron transfer activity"/>
    <property type="evidence" value="ECO:0007669"/>
    <property type="project" value="InterPro"/>
</dbReference>
<name>A0A1F4U438_UNCSA</name>
<accession>A0A1F4U438</accession>
<evidence type="ECO:0000259" key="4">
    <source>
        <dbReference type="SMART" id="SM00893"/>
    </source>
</evidence>
<dbReference type="PROSITE" id="PS01065">
    <property type="entry name" value="ETF_BETA"/>
    <property type="match status" value="1"/>
</dbReference>
<evidence type="ECO:0000256" key="1">
    <source>
        <dbReference type="ARBA" id="ARBA00007557"/>
    </source>
</evidence>
<dbReference type="EMBL" id="MEUJ01000006">
    <property type="protein sequence ID" value="OGC39682.1"/>
    <property type="molecule type" value="Genomic_DNA"/>
</dbReference>
<comment type="similarity">
    <text evidence="1">Belongs to the ETF beta-subunit/FixA family.</text>
</comment>
<dbReference type="InterPro" id="IPR014730">
    <property type="entry name" value="ETF_a/b_N"/>
</dbReference>
<evidence type="ECO:0000256" key="2">
    <source>
        <dbReference type="ARBA" id="ARBA00042002"/>
    </source>
</evidence>
<comment type="cofactor">
    <cofactor evidence="3">
        <name>AMP</name>
        <dbReference type="ChEBI" id="CHEBI:456215"/>
    </cofactor>
</comment>
<dbReference type="PIRSF" id="PIRSF000090">
    <property type="entry name" value="Beta-ETF"/>
    <property type="match status" value="1"/>
</dbReference>
<dbReference type="SMART" id="SM00893">
    <property type="entry name" value="ETF"/>
    <property type="match status" value="1"/>
</dbReference>
<dbReference type="PANTHER" id="PTHR21294:SF17">
    <property type="entry name" value="PROTEIN FIXA"/>
    <property type="match status" value="1"/>
</dbReference>
<proteinExistence type="inferred from homology"/>
<dbReference type="InterPro" id="IPR012255">
    <property type="entry name" value="ETF_b"/>
</dbReference>
<dbReference type="InterPro" id="IPR033948">
    <property type="entry name" value="ETF_beta_N"/>
</dbReference>
<evidence type="ECO:0000256" key="3">
    <source>
        <dbReference type="ARBA" id="ARBA00049933"/>
    </source>
</evidence>
<dbReference type="Gene3D" id="3.40.50.620">
    <property type="entry name" value="HUPs"/>
    <property type="match status" value="1"/>
</dbReference>
<dbReference type="AlphaFoldDB" id="A0A1F4U438"/>
<dbReference type="SUPFAM" id="SSF52402">
    <property type="entry name" value="Adenine nucleotide alpha hydrolases-like"/>
    <property type="match status" value="1"/>
</dbReference>
<protein>
    <recommendedName>
        <fullName evidence="2">Electron transfer flavoprotein small subunit</fullName>
    </recommendedName>
</protein>
<evidence type="ECO:0000313" key="6">
    <source>
        <dbReference type="Proteomes" id="UP000179242"/>
    </source>
</evidence>
<feature type="domain" description="Electron transfer flavoprotein alpha/beta-subunit N-terminal" evidence="4">
    <location>
        <begin position="22"/>
        <end position="212"/>
    </location>
</feature>
<dbReference type="InterPro" id="IPR014729">
    <property type="entry name" value="Rossmann-like_a/b/a_fold"/>
</dbReference>
<dbReference type="PANTHER" id="PTHR21294">
    <property type="entry name" value="ELECTRON TRANSFER FLAVOPROTEIN BETA-SUBUNIT"/>
    <property type="match status" value="1"/>
</dbReference>
<sequence length="260" mass="27733">MDIIVCIKQVPDTTEVKINPETNTLVREGVPSIVNPFDENAIEAALALKEQHGGKVTVITMGPPQAKEALKQAVAMGADEVYLVSDRAFAGSDTWATSYTLAQAIKKIGKYDLILCGKQAIDGDTAQVGPGIAEWLNIPQATFAVKIEVADNKAKVERMLEEENEIVEIPLPAVITVVKQINEPRMPSLKGMMKAKKSEIPTLSLADINGDPEKAGLKGSPTQVVKIFSPPAKGGGEMLTGEPADIAAGVVAKIKERKII</sequence>
<gene>
    <name evidence="5" type="ORF">A2438_06825</name>
</gene>
<dbReference type="Proteomes" id="UP000179242">
    <property type="component" value="Unassembled WGS sequence"/>
</dbReference>
<dbReference type="Pfam" id="PF01012">
    <property type="entry name" value="ETF"/>
    <property type="match status" value="1"/>
</dbReference>
<evidence type="ECO:0000313" key="5">
    <source>
        <dbReference type="EMBL" id="OGC39682.1"/>
    </source>
</evidence>
<dbReference type="CDD" id="cd01714">
    <property type="entry name" value="ETF_beta"/>
    <property type="match status" value="1"/>
</dbReference>
<reference evidence="5 6" key="1">
    <citation type="journal article" date="2016" name="Nat. Commun.">
        <title>Thousands of microbial genomes shed light on interconnected biogeochemical processes in an aquifer system.</title>
        <authorList>
            <person name="Anantharaman K."/>
            <person name="Brown C.T."/>
            <person name="Hug L.A."/>
            <person name="Sharon I."/>
            <person name="Castelle C.J."/>
            <person name="Probst A.J."/>
            <person name="Thomas B.C."/>
            <person name="Singh A."/>
            <person name="Wilkins M.J."/>
            <person name="Karaoz U."/>
            <person name="Brodie E.L."/>
            <person name="Williams K.H."/>
            <person name="Hubbard S.S."/>
            <person name="Banfield J.F."/>
        </authorList>
    </citation>
    <scope>NUCLEOTIDE SEQUENCE [LARGE SCALE GENOMIC DNA]</scope>
</reference>
<organism evidence="5 6">
    <name type="scientific">candidate division WOR-1 bacterium RIFOXYC2_FULL_46_14</name>
    <dbReference type="NCBI Taxonomy" id="1802587"/>
    <lineage>
        <taxon>Bacteria</taxon>
        <taxon>Bacillati</taxon>
        <taxon>Saganbacteria</taxon>
    </lineage>
</organism>